<protein>
    <recommendedName>
        <fullName evidence="3">TOMM leader peptide-binding protein</fullName>
    </recommendedName>
</protein>
<dbReference type="Gene3D" id="3.40.50.720">
    <property type="entry name" value="NAD(P)-binding Rossmann-like Domain"/>
    <property type="match status" value="1"/>
</dbReference>
<evidence type="ECO:0000313" key="2">
    <source>
        <dbReference type="Proteomes" id="UP001589568"/>
    </source>
</evidence>
<name>A0ABV5NVI9_9ACTN</name>
<proteinExistence type="predicted"/>
<dbReference type="RefSeq" id="WP_379484391.1">
    <property type="nucleotide sequence ID" value="NZ_JBHMCF010000038.1"/>
</dbReference>
<sequence>MTSSDLPRKPKLHPGLCAVPYERGLVLEGTAQPRSFDGKAARTFLPRLLPLLDGSRTHADLARDLGAGTEQAVTAALRLLHSTGHLQEGDDDPEPPPGVPAGAAQALGRMLGADPAWPNVAAAYRAMHASPAFIVDTGPPAARVADLLAASGDRVTLVAPGSVPAAQSYVVGPAGETERDLLERFDVACFEHGLTWTWAWYAGGTLRLCRFDRRLTPCLACVRSAAHVPPAGGSGPDPSEAADLAWALVAGEILHQRARIGAPLPPGTITTFDLRAWSSHQDVVARRGDCERCGHLA</sequence>
<reference evidence="1 2" key="1">
    <citation type="submission" date="2024-09" db="EMBL/GenBank/DDBJ databases">
        <authorList>
            <person name="Sun Q."/>
            <person name="Mori K."/>
        </authorList>
    </citation>
    <scope>NUCLEOTIDE SEQUENCE [LARGE SCALE GENOMIC DNA]</scope>
    <source>
        <strain evidence="1 2">JCM 3324</strain>
    </source>
</reference>
<evidence type="ECO:0008006" key="3">
    <source>
        <dbReference type="Google" id="ProtNLM"/>
    </source>
</evidence>
<dbReference type="Proteomes" id="UP001589568">
    <property type="component" value="Unassembled WGS sequence"/>
</dbReference>
<evidence type="ECO:0000313" key="1">
    <source>
        <dbReference type="EMBL" id="MFB9474262.1"/>
    </source>
</evidence>
<organism evidence="1 2">
    <name type="scientific">Nonomuraea salmonea</name>
    <dbReference type="NCBI Taxonomy" id="46181"/>
    <lineage>
        <taxon>Bacteria</taxon>
        <taxon>Bacillati</taxon>
        <taxon>Actinomycetota</taxon>
        <taxon>Actinomycetes</taxon>
        <taxon>Streptosporangiales</taxon>
        <taxon>Streptosporangiaceae</taxon>
        <taxon>Nonomuraea</taxon>
    </lineage>
</organism>
<accession>A0ABV5NVI9</accession>
<dbReference type="EMBL" id="JBHMCF010000038">
    <property type="protein sequence ID" value="MFB9474262.1"/>
    <property type="molecule type" value="Genomic_DNA"/>
</dbReference>
<gene>
    <name evidence="1" type="ORF">ACFFR3_32625</name>
</gene>
<keyword evidence="2" id="KW-1185">Reference proteome</keyword>
<comment type="caution">
    <text evidence="1">The sequence shown here is derived from an EMBL/GenBank/DDBJ whole genome shotgun (WGS) entry which is preliminary data.</text>
</comment>